<dbReference type="SUPFAM" id="SSF47954">
    <property type="entry name" value="Cyclin-like"/>
    <property type="match status" value="1"/>
</dbReference>
<protein>
    <recommendedName>
        <fullName evidence="4">Cyclin N-terminal domain-containing protein</fullName>
    </recommendedName>
</protein>
<sequence length="549" mass="61035">MNSSNNGMTPFSGKNSDGGDTCTDSMANDRCNDQIFSLSPFKAVQHDDDVTTAYSSWNDEDDNHEFSPCRSTQDDELDMGIDNDVFGSGEEDRNFSSSDRKQETPLQLTVLYERAAMLLRRERSLEYRVTNNYCAMGQTIASFPTLSVQDAPESTMSVAGVARREEEASAGPSSNTIIDASCRSKMMEWAIRVVEFSYPPPPQTNAPSPHSPRHARETLYIVSTAFSYVDRIMTQSKVLTCYPVLMVPTRKEYKLLCMISLHLAAKMSGLFGSGDLLEYPVLKNVKANRGRDKRRTVDMVSNCASRSRCSSSVSTTSAASIGTATTTTGSSSNSFAEPSSDSDPSSEEKKNQRHSSTLNHHPSSTIPAQHRHHHARHPPNPNKETIRPRPSLNLLSLSGLYSLCQGEFTINEMCRMELSILKSLDWKLNSGIVFDWLDLIIEWGTLNVKTSEDVMNSIDEELAMRYDWEEIRDIALFQVETAIKSYEFMTVIPSVLALAALANSADTYADSSYLVSRLIPAFDFSFCVEDLMSVMTAIKFHLKSGAENV</sequence>
<feature type="compositionally biased region" description="Low complexity" evidence="1">
    <location>
        <begin position="315"/>
        <end position="343"/>
    </location>
</feature>
<reference evidence="2 3" key="1">
    <citation type="journal article" date="2020" name="G3 (Bethesda)">
        <title>Improved Reference Genome for Cyclotella cryptica CCMP332, a Model for Cell Wall Morphogenesis, Salinity Adaptation, and Lipid Production in Diatoms (Bacillariophyta).</title>
        <authorList>
            <person name="Roberts W.R."/>
            <person name="Downey K.M."/>
            <person name="Ruck E.C."/>
            <person name="Traller J.C."/>
            <person name="Alverson A.J."/>
        </authorList>
    </citation>
    <scope>NUCLEOTIDE SEQUENCE [LARGE SCALE GENOMIC DNA]</scope>
    <source>
        <strain evidence="2 3">CCMP332</strain>
    </source>
</reference>
<dbReference type="Proteomes" id="UP001516023">
    <property type="component" value="Unassembled WGS sequence"/>
</dbReference>
<dbReference type="PANTHER" id="PTHR10177">
    <property type="entry name" value="CYCLINS"/>
    <property type="match status" value="1"/>
</dbReference>
<evidence type="ECO:0000313" key="3">
    <source>
        <dbReference type="Proteomes" id="UP001516023"/>
    </source>
</evidence>
<feature type="compositionally biased region" description="Polar residues" evidence="1">
    <location>
        <begin position="1"/>
        <end position="15"/>
    </location>
</feature>
<accession>A0ABD3Q1K1</accession>
<feature type="region of interest" description="Disordered" evidence="1">
    <location>
        <begin position="315"/>
        <end position="389"/>
    </location>
</feature>
<evidence type="ECO:0008006" key="4">
    <source>
        <dbReference type="Google" id="ProtNLM"/>
    </source>
</evidence>
<dbReference type="Gene3D" id="1.10.472.10">
    <property type="entry name" value="Cyclin-like"/>
    <property type="match status" value="1"/>
</dbReference>
<feature type="region of interest" description="Disordered" evidence="1">
    <location>
        <begin position="53"/>
        <end position="78"/>
    </location>
</feature>
<dbReference type="InterPro" id="IPR039361">
    <property type="entry name" value="Cyclin"/>
</dbReference>
<gene>
    <name evidence="2" type="ORF">HJC23_007256</name>
</gene>
<organism evidence="2 3">
    <name type="scientific">Cyclotella cryptica</name>
    <dbReference type="NCBI Taxonomy" id="29204"/>
    <lineage>
        <taxon>Eukaryota</taxon>
        <taxon>Sar</taxon>
        <taxon>Stramenopiles</taxon>
        <taxon>Ochrophyta</taxon>
        <taxon>Bacillariophyta</taxon>
        <taxon>Coscinodiscophyceae</taxon>
        <taxon>Thalassiosirophycidae</taxon>
        <taxon>Stephanodiscales</taxon>
        <taxon>Stephanodiscaceae</taxon>
        <taxon>Cyclotella</taxon>
    </lineage>
</organism>
<dbReference type="InterPro" id="IPR036915">
    <property type="entry name" value="Cyclin-like_sf"/>
</dbReference>
<comment type="caution">
    <text evidence="2">The sequence shown here is derived from an EMBL/GenBank/DDBJ whole genome shotgun (WGS) entry which is preliminary data.</text>
</comment>
<keyword evidence="3" id="KW-1185">Reference proteome</keyword>
<feature type="region of interest" description="Disordered" evidence="1">
    <location>
        <begin position="1"/>
        <end position="26"/>
    </location>
</feature>
<proteinExistence type="predicted"/>
<name>A0ABD3Q1K1_9STRA</name>
<dbReference type="AlphaFoldDB" id="A0ABD3Q1K1"/>
<evidence type="ECO:0000256" key="1">
    <source>
        <dbReference type="SAM" id="MobiDB-lite"/>
    </source>
</evidence>
<evidence type="ECO:0000313" key="2">
    <source>
        <dbReference type="EMBL" id="KAL3793516.1"/>
    </source>
</evidence>
<feature type="compositionally biased region" description="Polar residues" evidence="1">
    <location>
        <begin position="354"/>
        <end position="366"/>
    </location>
</feature>
<dbReference type="EMBL" id="JABMIG020000090">
    <property type="protein sequence ID" value="KAL3793516.1"/>
    <property type="molecule type" value="Genomic_DNA"/>
</dbReference>